<reference evidence="3" key="1">
    <citation type="journal article" date="2020" name="Stud. Mycol.">
        <title>101 Dothideomycetes genomes: a test case for predicting lifestyles and emergence of pathogens.</title>
        <authorList>
            <person name="Haridas S."/>
            <person name="Albert R."/>
            <person name="Binder M."/>
            <person name="Bloem J."/>
            <person name="Labutti K."/>
            <person name="Salamov A."/>
            <person name="Andreopoulos B."/>
            <person name="Baker S."/>
            <person name="Barry K."/>
            <person name="Bills G."/>
            <person name="Bluhm B."/>
            <person name="Cannon C."/>
            <person name="Castanera R."/>
            <person name="Culley D."/>
            <person name="Daum C."/>
            <person name="Ezra D."/>
            <person name="Gonzalez J."/>
            <person name="Henrissat B."/>
            <person name="Kuo A."/>
            <person name="Liang C."/>
            <person name="Lipzen A."/>
            <person name="Lutzoni F."/>
            <person name="Magnuson J."/>
            <person name="Mondo S."/>
            <person name="Nolan M."/>
            <person name="Ohm R."/>
            <person name="Pangilinan J."/>
            <person name="Park H.-J."/>
            <person name="Ramirez L."/>
            <person name="Alfaro M."/>
            <person name="Sun H."/>
            <person name="Tritt A."/>
            <person name="Yoshinaga Y."/>
            <person name="Zwiers L.-H."/>
            <person name="Turgeon B."/>
            <person name="Goodwin S."/>
            <person name="Spatafora J."/>
            <person name="Crous P."/>
            <person name="Grigoriev I."/>
        </authorList>
    </citation>
    <scope>NUCLEOTIDE SEQUENCE</scope>
    <source>
        <strain evidence="3">Tuck. ex Michener</strain>
    </source>
</reference>
<dbReference type="InterPro" id="IPR023213">
    <property type="entry name" value="CAT-like_dom_sf"/>
</dbReference>
<evidence type="ECO:0000256" key="1">
    <source>
        <dbReference type="ARBA" id="ARBA00022679"/>
    </source>
</evidence>
<evidence type="ECO:0000259" key="2">
    <source>
        <dbReference type="Pfam" id="PF22664"/>
    </source>
</evidence>
<accession>A0A6A6HCL0</accession>
<feature type="domain" description="Trichothecene 3-O-acetyltransferase-like N-terminal" evidence="2">
    <location>
        <begin position="27"/>
        <end position="172"/>
    </location>
</feature>
<dbReference type="PANTHER" id="PTHR31642:SF310">
    <property type="entry name" value="FATTY ALCOHOL:CAFFEOYL-COA ACYLTRANSFERASE"/>
    <property type="match status" value="1"/>
</dbReference>
<name>A0A6A6HCL0_VIRVR</name>
<dbReference type="InterPro" id="IPR050317">
    <property type="entry name" value="Plant_Fungal_Acyltransferase"/>
</dbReference>
<dbReference type="AlphaFoldDB" id="A0A6A6HCL0"/>
<protein>
    <recommendedName>
        <fullName evidence="2">Trichothecene 3-O-acetyltransferase-like N-terminal domain-containing protein</fullName>
    </recommendedName>
</protein>
<organism evidence="3 4">
    <name type="scientific">Viridothelium virens</name>
    <name type="common">Speckled blister lichen</name>
    <name type="synonym">Trypethelium virens</name>
    <dbReference type="NCBI Taxonomy" id="1048519"/>
    <lineage>
        <taxon>Eukaryota</taxon>
        <taxon>Fungi</taxon>
        <taxon>Dikarya</taxon>
        <taxon>Ascomycota</taxon>
        <taxon>Pezizomycotina</taxon>
        <taxon>Dothideomycetes</taxon>
        <taxon>Dothideomycetes incertae sedis</taxon>
        <taxon>Trypetheliales</taxon>
        <taxon>Trypetheliaceae</taxon>
        <taxon>Viridothelium</taxon>
    </lineage>
</organism>
<sequence>MGEPLSSNDEFNIYQESISQFPFLNGYTHFVRVFEVSQTTPRQSLVAALQDAFDQVKAKIPWLDGHVRTVDGVMKSVPWPRGARANCVRRKDADDLLPSFADIMTAGGPISMFPGDVLTPWPALPAPHGITDDLVPVAVLTAVFIRGGLILVVTTHHVLFDAAAIFTLWDLLATVMNGNPDPIPAATVVQANRDRTRVIPLLRPNEPCKDFSHLLRPADFVPRAPPPTRWCVFRIPLAKIAELKADIGGPGSVGWDPAVRYISRNDALSAFAWQRICAVRIANGRAGSRVSKFGRAVDMRPALDIPKTYMGQMIGHAATRLPLQEVAIAPLARLACLLRRDLAEARTAWVLRSYATFVARTPKERLLYGGVYDAEVDVGASSIYRMEEGYRPMRMGVLGTSRMFRKPDAISIPSCMYFFPSDNERDMQLMLCMTSDDLAGLVRDPEWSKYIECVDIARATRGTPASE</sequence>
<dbReference type="EMBL" id="ML991789">
    <property type="protein sequence ID" value="KAF2235732.1"/>
    <property type="molecule type" value="Genomic_DNA"/>
</dbReference>
<gene>
    <name evidence="3" type="ORF">EV356DRAFT_94821</name>
</gene>
<dbReference type="Pfam" id="PF22664">
    <property type="entry name" value="TRI-like_N"/>
    <property type="match status" value="1"/>
</dbReference>
<keyword evidence="1" id="KW-0808">Transferase</keyword>
<dbReference type="InterPro" id="IPR054710">
    <property type="entry name" value="Tri101-like_N"/>
</dbReference>
<proteinExistence type="predicted"/>
<dbReference type="OrthoDB" id="1862401at2759"/>
<keyword evidence="4" id="KW-1185">Reference proteome</keyword>
<dbReference type="Proteomes" id="UP000800092">
    <property type="component" value="Unassembled WGS sequence"/>
</dbReference>
<evidence type="ECO:0000313" key="4">
    <source>
        <dbReference type="Proteomes" id="UP000800092"/>
    </source>
</evidence>
<dbReference type="PANTHER" id="PTHR31642">
    <property type="entry name" value="TRICHOTHECENE 3-O-ACETYLTRANSFERASE"/>
    <property type="match status" value="1"/>
</dbReference>
<dbReference type="GO" id="GO:0016747">
    <property type="term" value="F:acyltransferase activity, transferring groups other than amino-acyl groups"/>
    <property type="evidence" value="ECO:0007669"/>
    <property type="project" value="TreeGrafter"/>
</dbReference>
<dbReference type="Gene3D" id="3.30.559.10">
    <property type="entry name" value="Chloramphenicol acetyltransferase-like domain"/>
    <property type="match status" value="2"/>
</dbReference>
<evidence type="ECO:0000313" key="3">
    <source>
        <dbReference type="EMBL" id="KAF2235732.1"/>
    </source>
</evidence>